<dbReference type="GO" id="GO:0140662">
    <property type="term" value="F:ATP-dependent protein folding chaperone"/>
    <property type="evidence" value="ECO:0007669"/>
    <property type="project" value="InterPro"/>
</dbReference>
<keyword evidence="2 4" id="KW-0547">Nucleotide-binding</keyword>
<dbReference type="PRINTS" id="PR00301">
    <property type="entry name" value="HEATSHOCK70"/>
</dbReference>
<dbReference type="InterPro" id="IPR043129">
    <property type="entry name" value="ATPase_NBD"/>
</dbReference>
<gene>
    <name evidence="6" type="primary">KAR2</name>
    <name evidence="6" type="ORF">CTA1_5618</name>
</gene>
<keyword evidence="7" id="KW-1185">Reference proteome</keyword>
<dbReference type="Gene3D" id="3.30.30.30">
    <property type="match status" value="1"/>
</dbReference>
<dbReference type="InterPro" id="IPR029047">
    <property type="entry name" value="HSP70_peptide-bd_sf"/>
</dbReference>
<dbReference type="Pfam" id="PF00012">
    <property type="entry name" value="HSP70"/>
    <property type="match status" value="2"/>
</dbReference>
<evidence type="ECO:0000256" key="4">
    <source>
        <dbReference type="RuleBase" id="RU003322"/>
    </source>
</evidence>
<evidence type="ECO:0000256" key="1">
    <source>
        <dbReference type="ARBA" id="ARBA00007381"/>
    </source>
</evidence>
<dbReference type="Proteomes" id="UP000310108">
    <property type="component" value="Unassembled WGS sequence"/>
</dbReference>
<dbReference type="Gene3D" id="2.60.34.10">
    <property type="entry name" value="Substrate Binding Domain Of DNAk, Chain A, domain 1"/>
    <property type="match status" value="1"/>
</dbReference>
<comment type="caution">
    <text evidence="6">The sequence shown here is derived from an EMBL/GenBank/DDBJ whole genome shotgun (WGS) entry which is preliminary data.</text>
</comment>
<dbReference type="STRING" id="1306861.A0A4U6XG11"/>
<dbReference type="PROSITE" id="PS51257">
    <property type="entry name" value="PROKAR_LIPOPROTEIN"/>
    <property type="match status" value="1"/>
</dbReference>
<dbReference type="SUPFAM" id="SSF100920">
    <property type="entry name" value="Heat shock protein 70kD (HSP70), peptide-binding domain"/>
    <property type="match status" value="1"/>
</dbReference>
<feature type="chain" id="PRO_5020628722" evidence="5">
    <location>
        <begin position="32"/>
        <end position="537"/>
    </location>
</feature>
<evidence type="ECO:0000313" key="6">
    <source>
        <dbReference type="EMBL" id="TKW54695.1"/>
    </source>
</evidence>
<dbReference type="InterPro" id="IPR013126">
    <property type="entry name" value="Hsp_70_fam"/>
</dbReference>
<evidence type="ECO:0000256" key="3">
    <source>
        <dbReference type="ARBA" id="ARBA00022840"/>
    </source>
</evidence>
<comment type="similarity">
    <text evidence="1 4">Belongs to the heat shock protein 70 family.</text>
</comment>
<dbReference type="Gene3D" id="3.30.420.40">
    <property type="match status" value="4"/>
</dbReference>
<dbReference type="OrthoDB" id="4839324at2759"/>
<accession>A0A4U6XG11</accession>
<dbReference type="AlphaFoldDB" id="A0A4U6XG11"/>
<protein>
    <submittedName>
        <fullName evidence="6">78 kDa glucose-regulated-like protein</fullName>
    </submittedName>
</protein>
<organism evidence="6 7">
    <name type="scientific">Colletotrichum tanaceti</name>
    <dbReference type="NCBI Taxonomy" id="1306861"/>
    <lineage>
        <taxon>Eukaryota</taxon>
        <taxon>Fungi</taxon>
        <taxon>Dikarya</taxon>
        <taxon>Ascomycota</taxon>
        <taxon>Pezizomycotina</taxon>
        <taxon>Sordariomycetes</taxon>
        <taxon>Hypocreomycetidae</taxon>
        <taxon>Glomerellales</taxon>
        <taxon>Glomerellaceae</taxon>
        <taxon>Colletotrichum</taxon>
        <taxon>Colletotrichum destructivum species complex</taxon>
    </lineage>
</organism>
<keyword evidence="3 4" id="KW-0067">ATP-binding</keyword>
<dbReference type="FunFam" id="3.30.420.40:FF:000028">
    <property type="entry name" value="heat shock 70 kDa protein-like"/>
    <property type="match status" value="1"/>
</dbReference>
<proteinExistence type="inferred from homology"/>
<keyword evidence="5" id="KW-0732">Signal</keyword>
<name>A0A4U6XG11_9PEZI</name>
<dbReference type="PANTHER" id="PTHR19375">
    <property type="entry name" value="HEAT SHOCK PROTEIN 70KDA"/>
    <property type="match status" value="1"/>
</dbReference>
<evidence type="ECO:0000313" key="7">
    <source>
        <dbReference type="Proteomes" id="UP000310108"/>
    </source>
</evidence>
<evidence type="ECO:0000256" key="5">
    <source>
        <dbReference type="SAM" id="SignalP"/>
    </source>
</evidence>
<sequence length="537" mass="58725">MSRSTRAATRCMRQFVVFAAFSFLMPAFTACYDAYEDIDRTPSDIMAISLGPSYSSAGKVQHGARRIPLAAQSFTILNMDDSSLGGPDRDPSLSSALFNTDCMVCKIAEPEYFMHATIKNPDPPNSSAVNCSKVHTRQDTIPSILKELRAIAETWTQGSIDSAVVAVPTYFSQDDRDAVRQAGETVGLHVLRIVNTSTAAGIAYGIDKSDEFLHVVIIELGRENFEVSVVEVDMGVFDHQATSSDLELGKMIGCLVENQKARGNRHFRADEISLLEQTLVSVERAIREANLSKTDIAHVVVTGEYTRAREFRGIVETYFNGKRLAALNDGSGSRLVPENLDHDEHVTFGAAVLADILAGHERHSDVLGRFSLQPRTLSVETVGGEALRAFQRWTMLPASKTLHLTTTADGQTAVVVSVFQGEVPEARKNDEVVSLRLDCVPPAPRGIPKVTLVLDMYSDDVGNLKLDATAHLVGADEDCRDGATAVLHDFYAVESITSGEFELEAAYVYDRSGSEVPGVCLNRQSRLDQHYITAEEF</sequence>
<dbReference type="EMBL" id="PJEX01000125">
    <property type="protein sequence ID" value="TKW54695.1"/>
    <property type="molecule type" value="Genomic_DNA"/>
</dbReference>
<reference evidence="6 7" key="1">
    <citation type="journal article" date="2019" name="PLoS ONE">
        <title>Comparative genome analysis indicates high evolutionary potential of pathogenicity genes in Colletotrichum tanaceti.</title>
        <authorList>
            <person name="Lelwala R.V."/>
            <person name="Korhonen P.K."/>
            <person name="Young N.D."/>
            <person name="Scott J.B."/>
            <person name="Ades P.A."/>
            <person name="Gasser R.B."/>
            <person name="Taylor P.W.J."/>
        </authorList>
    </citation>
    <scope>NUCLEOTIDE SEQUENCE [LARGE SCALE GENOMIC DNA]</scope>
    <source>
        <strain evidence="6">BRIP57314</strain>
    </source>
</reference>
<feature type="signal peptide" evidence="5">
    <location>
        <begin position="1"/>
        <end position="31"/>
    </location>
</feature>
<dbReference type="SUPFAM" id="SSF53067">
    <property type="entry name" value="Actin-like ATPase domain"/>
    <property type="match status" value="2"/>
</dbReference>
<dbReference type="GO" id="GO:0005524">
    <property type="term" value="F:ATP binding"/>
    <property type="evidence" value="ECO:0007669"/>
    <property type="project" value="UniProtKB-KW"/>
</dbReference>
<evidence type="ECO:0000256" key="2">
    <source>
        <dbReference type="ARBA" id="ARBA00022741"/>
    </source>
</evidence>